<keyword evidence="9" id="KW-1207">Sterol metabolism</keyword>
<evidence type="ECO:0000256" key="1">
    <source>
        <dbReference type="ARBA" id="ARBA00004141"/>
    </source>
</evidence>
<reference evidence="14" key="2">
    <citation type="submission" date="2020-09" db="EMBL/GenBank/DDBJ databases">
        <authorList>
            <person name="Sun Q."/>
            <person name="Ohkuma M."/>
        </authorList>
    </citation>
    <scope>NUCLEOTIDE SEQUENCE</scope>
    <source>
        <strain evidence="14">JCM 4059</strain>
    </source>
</reference>
<keyword evidence="10" id="KW-0753">Steroid metabolism</keyword>
<keyword evidence="3 12" id="KW-0812">Transmembrane</keyword>
<evidence type="ECO:0000256" key="9">
    <source>
        <dbReference type="ARBA" id="ARBA00023166"/>
    </source>
</evidence>
<evidence type="ECO:0000256" key="10">
    <source>
        <dbReference type="ARBA" id="ARBA00023221"/>
    </source>
</evidence>
<organism evidence="14 15">
    <name type="scientific">Streptomyces mashuensis</name>
    <dbReference type="NCBI Taxonomy" id="33904"/>
    <lineage>
        <taxon>Bacteria</taxon>
        <taxon>Bacillati</taxon>
        <taxon>Actinomycetota</taxon>
        <taxon>Actinomycetes</taxon>
        <taxon>Kitasatosporales</taxon>
        <taxon>Streptomycetaceae</taxon>
        <taxon>Streptomyces</taxon>
    </lineage>
</organism>
<keyword evidence="11" id="KW-0413">Isomerase</keyword>
<evidence type="ECO:0000313" key="15">
    <source>
        <dbReference type="Proteomes" id="UP000638313"/>
    </source>
</evidence>
<dbReference type="RefSeq" id="WP_190130862.1">
    <property type="nucleotide sequence ID" value="NZ_BNBD01000007.1"/>
</dbReference>
<dbReference type="InterPro" id="IPR033118">
    <property type="entry name" value="EXPERA"/>
</dbReference>
<dbReference type="PROSITE" id="PS51751">
    <property type="entry name" value="EXPERA"/>
    <property type="match status" value="1"/>
</dbReference>
<dbReference type="GO" id="GO:0047750">
    <property type="term" value="F:cholestenol delta-isomerase activity"/>
    <property type="evidence" value="ECO:0007669"/>
    <property type="project" value="InterPro"/>
</dbReference>
<dbReference type="Proteomes" id="UP000638313">
    <property type="component" value="Unassembled WGS sequence"/>
</dbReference>
<evidence type="ECO:0000256" key="2">
    <source>
        <dbReference type="ARBA" id="ARBA00022516"/>
    </source>
</evidence>
<protein>
    <recommendedName>
        <fullName evidence="13">EXPERA domain-containing protein</fullName>
    </recommendedName>
</protein>
<feature type="transmembrane region" description="Helical" evidence="12">
    <location>
        <begin position="23"/>
        <end position="44"/>
    </location>
</feature>
<dbReference type="PANTHER" id="PTHR14207:SF0">
    <property type="entry name" value="3-BETA-HYDROXYSTEROID-DELTA(8),DELTA(7)-ISOMERASE"/>
    <property type="match status" value="1"/>
</dbReference>
<dbReference type="GO" id="GO:0016126">
    <property type="term" value="P:sterol biosynthetic process"/>
    <property type="evidence" value="ECO:0007669"/>
    <property type="project" value="UniProtKB-KW"/>
</dbReference>
<evidence type="ECO:0000256" key="8">
    <source>
        <dbReference type="ARBA" id="ARBA00023136"/>
    </source>
</evidence>
<keyword evidence="5 12" id="KW-1133">Transmembrane helix</keyword>
<feature type="domain" description="EXPERA" evidence="13">
    <location>
        <begin position="20"/>
        <end position="164"/>
    </location>
</feature>
<dbReference type="AlphaFoldDB" id="A0A919B581"/>
<evidence type="ECO:0000259" key="13">
    <source>
        <dbReference type="PROSITE" id="PS51751"/>
    </source>
</evidence>
<dbReference type="InterPro" id="IPR007905">
    <property type="entry name" value="EBP"/>
</dbReference>
<keyword evidence="2" id="KW-0444">Lipid biosynthesis</keyword>
<dbReference type="Pfam" id="PF05241">
    <property type="entry name" value="EBP"/>
    <property type="match status" value="1"/>
</dbReference>
<evidence type="ECO:0000256" key="5">
    <source>
        <dbReference type="ARBA" id="ARBA00022989"/>
    </source>
</evidence>
<proteinExistence type="predicted"/>
<keyword evidence="8 12" id="KW-0472">Membrane</keyword>
<accession>A0A919B581</accession>
<evidence type="ECO:0000256" key="11">
    <source>
        <dbReference type="ARBA" id="ARBA00023235"/>
    </source>
</evidence>
<keyword evidence="7" id="KW-0443">Lipid metabolism</keyword>
<evidence type="ECO:0000256" key="3">
    <source>
        <dbReference type="ARBA" id="ARBA00022692"/>
    </source>
</evidence>
<evidence type="ECO:0000256" key="4">
    <source>
        <dbReference type="ARBA" id="ARBA00022955"/>
    </source>
</evidence>
<feature type="transmembrane region" description="Helical" evidence="12">
    <location>
        <begin position="113"/>
        <end position="134"/>
    </location>
</feature>
<keyword evidence="15" id="KW-1185">Reference proteome</keyword>
<dbReference type="PANTHER" id="PTHR14207">
    <property type="entry name" value="STEROL ISOMERASE"/>
    <property type="match status" value="1"/>
</dbReference>
<keyword evidence="4" id="KW-0752">Steroid biosynthesis</keyword>
<gene>
    <name evidence="14" type="ORF">GCM10010218_38390</name>
</gene>
<evidence type="ECO:0000256" key="7">
    <source>
        <dbReference type="ARBA" id="ARBA00023098"/>
    </source>
</evidence>
<name>A0A919B581_9ACTN</name>
<comment type="subcellular location">
    <subcellularLocation>
        <location evidence="1">Membrane</location>
        <topology evidence="1">Multi-pass membrane protein</topology>
    </subcellularLocation>
</comment>
<dbReference type="GO" id="GO:0016020">
    <property type="term" value="C:membrane"/>
    <property type="evidence" value="ECO:0007669"/>
    <property type="project" value="UniProtKB-SubCell"/>
</dbReference>
<sequence length="182" mass="20193">MPLLADSPPTPARRPAPASGDRMVLGFLAFSLTAALTLELYFVLHAQDLDERHDLFARGFQLYGRGDRTYAGQGDVYLPFALETINLCVVQVLNCALAHAVVRRRAWRHPLQLAIGSYLSGSVVLYFWHAHAAGYPDMPHHSVGGYVLFYVPNLPWLVGNLWMAAASFRALVRSVKEGETSR</sequence>
<keyword evidence="6" id="KW-0756">Sterol biosynthesis</keyword>
<dbReference type="GO" id="GO:0000247">
    <property type="term" value="F:C-8 sterol isomerase activity"/>
    <property type="evidence" value="ECO:0007669"/>
    <property type="project" value="TreeGrafter"/>
</dbReference>
<evidence type="ECO:0000256" key="6">
    <source>
        <dbReference type="ARBA" id="ARBA00023011"/>
    </source>
</evidence>
<dbReference type="GO" id="GO:0004769">
    <property type="term" value="F:steroid Delta-isomerase activity"/>
    <property type="evidence" value="ECO:0007669"/>
    <property type="project" value="TreeGrafter"/>
</dbReference>
<evidence type="ECO:0000313" key="14">
    <source>
        <dbReference type="EMBL" id="GHF53267.1"/>
    </source>
</evidence>
<reference evidence="14" key="1">
    <citation type="journal article" date="2014" name="Int. J. Syst. Evol. Microbiol.">
        <title>Complete genome sequence of Corynebacterium casei LMG S-19264T (=DSM 44701T), isolated from a smear-ripened cheese.</title>
        <authorList>
            <consortium name="US DOE Joint Genome Institute (JGI-PGF)"/>
            <person name="Walter F."/>
            <person name="Albersmeier A."/>
            <person name="Kalinowski J."/>
            <person name="Ruckert C."/>
        </authorList>
    </citation>
    <scope>NUCLEOTIDE SEQUENCE</scope>
    <source>
        <strain evidence="14">JCM 4059</strain>
    </source>
</reference>
<evidence type="ECO:0000256" key="12">
    <source>
        <dbReference type="SAM" id="Phobius"/>
    </source>
</evidence>
<comment type="caution">
    <text evidence="14">The sequence shown here is derived from an EMBL/GenBank/DDBJ whole genome shotgun (WGS) entry which is preliminary data.</text>
</comment>
<dbReference type="EMBL" id="BNBD01000007">
    <property type="protein sequence ID" value="GHF53267.1"/>
    <property type="molecule type" value="Genomic_DNA"/>
</dbReference>